<dbReference type="AlphaFoldDB" id="F6YIW2"/>
<dbReference type="Ensembl" id="ENSMODT00000035817.2">
    <property type="protein sequence ID" value="ENSMODP00000034231.2"/>
    <property type="gene ID" value="ENSMODG00000024459.2"/>
</dbReference>
<keyword evidence="6" id="KW-1185">Reference proteome</keyword>
<dbReference type="SUPFAM" id="SSF48726">
    <property type="entry name" value="Immunoglobulin"/>
    <property type="match status" value="1"/>
</dbReference>
<dbReference type="InterPro" id="IPR051287">
    <property type="entry name" value="TCR_variable_region"/>
</dbReference>
<dbReference type="HOGENOM" id="CLU_077975_8_0_1"/>
<dbReference type="eggNOG" id="ENOG502S83R">
    <property type="taxonomic scope" value="Eukaryota"/>
</dbReference>
<organism evidence="5 6">
    <name type="scientific">Monodelphis domestica</name>
    <name type="common">Gray short-tailed opossum</name>
    <dbReference type="NCBI Taxonomy" id="13616"/>
    <lineage>
        <taxon>Eukaryota</taxon>
        <taxon>Metazoa</taxon>
        <taxon>Chordata</taxon>
        <taxon>Craniata</taxon>
        <taxon>Vertebrata</taxon>
        <taxon>Euteleostomi</taxon>
        <taxon>Mammalia</taxon>
        <taxon>Metatheria</taxon>
        <taxon>Didelphimorphia</taxon>
        <taxon>Didelphidae</taxon>
        <taxon>Monodelphis</taxon>
    </lineage>
</organism>
<evidence type="ECO:0000256" key="1">
    <source>
        <dbReference type="ARBA" id="ARBA00022729"/>
    </source>
</evidence>
<dbReference type="GO" id="GO:0002250">
    <property type="term" value="P:adaptive immune response"/>
    <property type="evidence" value="ECO:0007669"/>
    <property type="project" value="UniProtKB-KW"/>
</dbReference>
<keyword evidence="1 4" id="KW-0732">Signal</keyword>
<dbReference type="InterPro" id="IPR036179">
    <property type="entry name" value="Ig-like_dom_sf"/>
</dbReference>
<keyword evidence="2" id="KW-0391">Immunity</keyword>
<dbReference type="Bgee" id="ENSMODG00000024459">
    <property type="expression patterns" value="Expressed in blood and 3 other cell types or tissues"/>
</dbReference>
<evidence type="ECO:0000256" key="2">
    <source>
        <dbReference type="ARBA" id="ARBA00023130"/>
    </source>
</evidence>
<evidence type="ECO:0008006" key="7">
    <source>
        <dbReference type="Google" id="ProtNLM"/>
    </source>
</evidence>
<feature type="chain" id="PRO_5023914755" description="Immunoglobulin V-set domain-containing protein" evidence="4">
    <location>
        <begin position="21"/>
        <end position="84"/>
    </location>
</feature>
<evidence type="ECO:0000313" key="5">
    <source>
        <dbReference type="Ensembl" id="ENSMODP00000034231.2"/>
    </source>
</evidence>
<dbReference type="OMA" id="KDESSYH"/>
<sequence length="84" mass="9588">MTSMSILIFFILFISRTTKAQSVTQPEDQISVFEGSPVELKCTYSYSGAVYLFWYVRYPNQGLQVLLRHTSGESNKGFQATHNK</sequence>
<evidence type="ECO:0000256" key="4">
    <source>
        <dbReference type="SAM" id="SignalP"/>
    </source>
</evidence>
<dbReference type="InterPro" id="IPR013783">
    <property type="entry name" value="Ig-like_fold"/>
</dbReference>
<dbReference type="STRING" id="13616.ENSMODP00000034231"/>
<reference evidence="5 6" key="1">
    <citation type="journal article" date="2007" name="Nature">
        <title>Genome of the marsupial Monodelphis domestica reveals innovation in non-coding sequences.</title>
        <authorList>
            <person name="Mikkelsen T.S."/>
            <person name="Wakefield M.J."/>
            <person name="Aken B."/>
            <person name="Amemiya C.T."/>
            <person name="Chang J.L."/>
            <person name="Duke S."/>
            <person name="Garber M."/>
            <person name="Gentles A.J."/>
            <person name="Goodstadt L."/>
            <person name="Heger A."/>
            <person name="Jurka J."/>
            <person name="Kamal M."/>
            <person name="Mauceli E."/>
            <person name="Searle S.M."/>
            <person name="Sharpe T."/>
            <person name="Baker M.L."/>
            <person name="Batzer M.A."/>
            <person name="Benos P.V."/>
            <person name="Belov K."/>
            <person name="Clamp M."/>
            <person name="Cook A."/>
            <person name="Cuff J."/>
            <person name="Das R."/>
            <person name="Davidow L."/>
            <person name="Deakin J.E."/>
            <person name="Fazzari M.J."/>
            <person name="Glass J.L."/>
            <person name="Grabherr M."/>
            <person name="Greally J.M."/>
            <person name="Gu W."/>
            <person name="Hore T.A."/>
            <person name="Huttley G.A."/>
            <person name="Kleber M."/>
            <person name="Jirtle R.L."/>
            <person name="Koina E."/>
            <person name="Lee J.T."/>
            <person name="Mahony S."/>
            <person name="Marra M.A."/>
            <person name="Miller R.D."/>
            <person name="Nicholls R.D."/>
            <person name="Oda M."/>
            <person name="Papenfuss A.T."/>
            <person name="Parra Z.E."/>
            <person name="Pollock D.D."/>
            <person name="Ray D.A."/>
            <person name="Schein J.E."/>
            <person name="Speed T.P."/>
            <person name="Thompson K."/>
            <person name="VandeBerg J.L."/>
            <person name="Wade C.M."/>
            <person name="Walker J.A."/>
            <person name="Waters P.D."/>
            <person name="Webber C."/>
            <person name="Weidman J.R."/>
            <person name="Xie X."/>
            <person name="Zody M.C."/>
            <person name="Baldwin J."/>
            <person name="Abdouelleil A."/>
            <person name="Abdulkadir J."/>
            <person name="Abebe A."/>
            <person name="Abera B."/>
            <person name="Abreu J."/>
            <person name="Acer S.C."/>
            <person name="Aftuck L."/>
            <person name="Alexander A."/>
            <person name="An P."/>
            <person name="Anderson E."/>
            <person name="Anderson S."/>
            <person name="Arachi H."/>
            <person name="Azer M."/>
            <person name="Bachantsang P."/>
            <person name="Barry A."/>
            <person name="Bayul T."/>
            <person name="Berlin A."/>
            <person name="Bessette D."/>
            <person name="Bloom T."/>
            <person name="Bloom T."/>
            <person name="Boguslavskiy L."/>
            <person name="Bonnet C."/>
            <person name="Boukhgalter B."/>
            <person name="Bourzgui I."/>
            <person name="Brown A."/>
            <person name="Cahill P."/>
            <person name="Channer S."/>
            <person name="Cheshatsang Y."/>
            <person name="Chuda L."/>
            <person name="Citroen M."/>
            <person name="Collymore A."/>
            <person name="Cooke P."/>
            <person name="Costello M."/>
            <person name="D'Aco K."/>
            <person name="Daza R."/>
            <person name="De Haan G."/>
            <person name="DeGray S."/>
            <person name="DeMaso C."/>
            <person name="Dhargay N."/>
            <person name="Dooley K."/>
            <person name="Dooley E."/>
            <person name="Doricent M."/>
            <person name="Dorje P."/>
            <person name="Dorjee K."/>
            <person name="Dupes A."/>
            <person name="Elong R."/>
            <person name="Falk J."/>
            <person name="Farina A."/>
            <person name="Faro S."/>
            <person name="Ferguson D."/>
            <person name="Fisher S."/>
            <person name="Foley C.D."/>
            <person name="Franke A."/>
            <person name="Friedrich D."/>
            <person name="Gadbois L."/>
            <person name="Gearin G."/>
            <person name="Gearin C.R."/>
            <person name="Giannoukos G."/>
            <person name="Goode T."/>
            <person name="Graham J."/>
            <person name="Grandbois E."/>
            <person name="Grewal S."/>
            <person name="Gyaltsen K."/>
            <person name="Hafez N."/>
            <person name="Hagos B."/>
            <person name="Hall J."/>
            <person name="Henson C."/>
            <person name="Hollinger A."/>
            <person name="Honan T."/>
            <person name="Huard M.D."/>
            <person name="Hughes L."/>
            <person name="Hurhula B."/>
            <person name="Husby M.E."/>
            <person name="Kamat A."/>
            <person name="Kanga B."/>
            <person name="Kashin S."/>
            <person name="Khazanovich D."/>
            <person name="Kisner P."/>
            <person name="Lance K."/>
            <person name="Lara M."/>
            <person name="Lee W."/>
            <person name="Lennon N."/>
            <person name="Letendre F."/>
            <person name="LeVine R."/>
            <person name="Lipovsky A."/>
            <person name="Liu X."/>
            <person name="Liu J."/>
            <person name="Liu S."/>
            <person name="Lokyitsang T."/>
            <person name="Lokyitsang Y."/>
            <person name="Lubonja R."/>
            <person name="Lui A."/>
            <person name="MacDonald P."/>
            <person name="Magnisalis V."/>
            <person name="Maru K."/>
            <person name="Matthews C."/>
            <person name="McCusker W."/>
            <person name="McDonough S."/>
            <person name="Mehta T."/>
            <person name="Meldrim J."/>
            <person name="Meneus L."/>
            <person name="Mihai O."/>
            <person name="Mihalev A."/>
            <person name="Mihova T."/>
            <person name="Mittelman R."/>
            <person name="Mlenga V."/>
            <person name="Montmayeur A."/>
            <person name="Mulrain L."/>
            <person name="Navidi A."/>
            <person name="Naylor J."/>
            <person name="Negash T."/>
            <person name="Nguyen T."/>
            <person name="Nguyen N."/>
            <person name="Nicol R."/>
            <person name="Norbu C."/>
            <person name="Norbu N."/>
            <person name="Novod N."/>
            <person name="O'Neill B."/>
            <person name="Osman S."/>
            <person name="Markiewicz E."/>
            <person name="Oyono O.L."/>
            <person name="Patti C."/>
            <person name="Phunkhang P."/>
            <person name="Pierre F."/>
            <person name="Priest M."/>
            <person name="Raghuraman S."/>
            <person name="Rege F."/>
            <person name="Reyes R."/>
            <person name="Rise C."/>
            <person name="Rogov P."/>
            <person name="Ross K."/>
            <person name="Ryan E."/>
            <person name="Settipalli S."/>
            <person name="Shea T."/>
            <person name="Sherpa N."/>
            <person name="Shi L."/>
            <person name="Shih D."/>
            <person name="Sparrow T."/>
            <person name="Spaulding J."/>
            <person name="Stalker J."/>
            <person name="Stange-Thomann N."/>
            <person name="Stavropoulos S."/>
            <person name="Stone C."/>
            <person name="Strader C."/>
            <person name="Tesfaye S."/>
            <person name="Thomson T."/>
            <person name="Thoulutsang Y."/>
            <person name="Thoulutsang D."/>
            <person name="Topham K."/>
            <person name="Topping I."/>
            <person name="Tsamla T."/>
            <person name="Vassiliev H."/>
            <person name="Vo A."/>
            <person name="Wangchuk T."/>
            <person name="Wangdi T."/>
            <person name="Weiand M."/>
            <person name="Wilkinson J."/>
            <person name="Wilson A."/>
            <person name="Yadav S."/>
            <person name="Young G."/>
            <person name="Yu Q."/>
            <person name="Zembek L."/>
            <person name="Zhong D."/>
            <person name="Zimmer A."/>
            <person name="Zwirko Z."/>
            <person name="Jaffe D.B."/>
            <person name="Alvarez P."/>
            <person name="Brockman W."/>
            <person name="Butler J."/>
            <person name="Chin C."/>
            <person name="Gnerre S."/>
            <person name="MacCallum I."/>
            <person name="Graves J.A."/>
            <person name="Ponting C.P."/>
            <person name="Breen M."/>
            <person name="Samollow P.B."/>
            <person name="Lander E.S."/>
            <person name="Lindblad-Toh K."/>
        </authorList>
    </citation>
    <scope>NUCLEOTIDE SEQUENCE [LARGE SCALE GENOMIC DNA]</scope>
</reference>
<feature type="signal peptide" evidence="4">
    <location>
        <begin position="1"/>
        <end position="20"/>
    </location>
</feature>
<name>F6YIW2_MONDO</name>
<keyword evidence="3" id="KW-0393">Immunoglobulin domain</keyword>
<dbReference type="PANTHER" id="PTHR19367">
    <property type="entry name" value="T-CELL RECEPTOR ALPHA CHAIN V REGION"/>
    <property type="match status" value="1"/>
</dbReference>
<keyword evidence="2" id="KW-1064">Adaptive immunity</keyword>
<dbReference type="InParanoid" id="F6YIW2"/>
<dbReference type="Proteomes" id="UP000002280">
    <property type="component" value="Chromosome 1"/>
</dbReference>
<proteinExistence type="predicted"/>
<evidence type="ECO:0000256" key="3">
    <source>
        <dbReference type="ARBA" id="ARBA00023319"/>
    </source>
</evidence>
<accession>F6YIW2</accession>
<dbReference type="Gene3D" id="2.60.40.10">
    <property type="entry name" value="Immunoglobulins"/>
    <property type="match status" value="1"/>
</dbReference>
<reference evidence="5" key="2">
    <citation type="submission" date="2025-08" db="UniProtKB">
        <authorList>
            <consortium name="Ensembl"/>
        </authorList>
    </citation>
    <scope>IDENTIFICATION</scope>
</reference>
<protein>
    <recommendedName>
        <fullName evidence="7">Immunoglobulin V-set domain-containing protein</fullName>
    </recommendedName>
</protein>
<evidence type="ECO:0000313" key="6">
    <source>
        <dbReference type="Proteomes" id="UP000002280"/>
    </source>
</evidence>
<reference evidence="5" key="3">
    <citation type="submission" date="2025-09" db="UniProtKB">
        <authorList>
            <consortium name="Ensembl"/>
        </authorList>
    </citation>
    <scope>IDENTIFICATION</scope>
</reference>
<dbReference type="PANTHER" id="PTHR19367:SF18">
    <property type="entry name" value="T CELL RECEPTOR ALPHA VARIABLE 16"/>
    <property type="match status" value="1"/>
</dbReference>
<dbReference type="GeneTree" id="ENSGT00940000153073"/>